<reference evidence="10 11" key="1">
    <citation type="journal article" date="2014" name="Antonie Van Leeuwenhoek">
        <title>Hyphomonas beringensis sp. nov. and Hyphomonas chukchiensis sp. nov., isolated from surface seawater of the Bering Sea and Chukchi Sea.</title>
        <authorList>
            <person name="Li C."/>
            <person name="Lai Q."/>
            <person name="Li G."/>
            <person name="Dong C."/>
            <person name="Wang J."/>
            <person name="Liao Y."/>
            <person name="Shao Z."/>
        </authorList>
    </citation>
    <scope>NUCLEOTIDE SEQUENCE [LARGE SCALE GENOMIC DNA]</scope>
    <source>
        <strain evidence="10 11">22II1-22F38</strain>
    </source>
</reference>
<dbReference type="AlphaFoldDB" id="A0A059E2T9"/>
<accession>A0A059E2T9</accession>
<dbReference type="Gene3D" id="2.40.170.20">
    <property type="entry name" value="TonB-dependent receptor, beta-barrel domain"/>
    <property type="match status" value="1"/>
</dbReference>
<sequence>MKRILSAGTGLLALATCPLLAAAETPDPALQDVIIITGHRATTATDSALSPEAAPLDGVDITRLTARTPGAARIGNGEMSGQMQYRGLFGPRLNLRIDGHSFASGGPNLMDPALHYAPTPLVSAVHIDRGISPVSEGPGIGGGVDAVFKKTDYSNSSDASLGYDLTIGGRSVNDSVSTGGIIGASTDTWRANLLGAYEEGDDTEYKDGTIGGSEFQRSIYGLATGLRTHLGEFSLDWRRHNTGFSGNPPFGMDIRFVDTDVLKAGYEKAFGDVLVEASASYTDAAHGMNTFDLRPAMMQREAFAYAITRKADIAATFPAFGGSLQIGADTAEEDHNVHVVDPGNLDNFVYSLPDIVIDRTGAFAEWTGALGAFNAELGLRVDDYDGTGGTATFGADASMGQKMLAASYNASDRSTDATTLDVAARLWRPITDDLTWRVTLAQKSRAPFYLEWFQWLPSGSSAGLADGNVYLGDQSLDPEVALIAETGFDYVTETAYIRPTVYIRQIDDFIQGTPFDDTPGVVDSMEEMMASMHGSSAALLRFTNVEARLIGFDLDAGIDLPGPLRADAVFSYVRGERRDIDDDLYRIAPPSLTAGLTWEGANWSTTLETRAVAEQDKVSVTNLEAETPGYVTLSLYGDWQVNESVRLSAGVENLLDQVTRDHLSGYNRNAWSDVAVGTRLPGAGRGAFIRLSFVG</sequence>
<dbReference type="STRING" id="1280948.HY36_04815"/>
<dbReference type="InterPro" id="IPR036942">
    <property type="entry name" value="Beta-barrel_TonB_sf"/>
</dbReference>
<keyword evidence="2" id="KW-0813">Transport</keyword>
<dbReference type="EMBL" id="AWFH01000012">
    <property type="protein sequence ID" value="KCZ61880.1"/>
    <property type="molecule type" value="Genomic_DNA"/>
</dbReference>
<dbReference type="InterPro" id="IPR039426">
    <property type="entry name" value="TonB-dep_rcpt-like"/>
</dbReference>
<evidence type="ECO:0000256" key="7">
    <source>
        <dbReference type="ARBA" id="ARBA00023237"/>
    </source>
</evidence>
<dbReference type="Pfam" id="PF00593">
    <property type="entry name" value="TonB_dep_Rec_b-barrel"/>
    <property type="match status" value="1"/>
</dbReference>
<feature type="signal peptide" evidence="8">
    <location>
        <begin position="1"/>
        <end position="21"/>
    </location>
</feature>
<evidence type="ECO:0000256" key="6">
    <source>
        <dbReference type="ARBA" id="ARBA00023136"/>
    </source>
</evidence>
<dbReference type="PANTHER" id="PTHR30069">
    <property type="entry name" value="TONB-DEPENDENT OUTER MEMBRANE RECEPTOR"/>
    <property type="match status" value="1"/>
</dbReference>
<evidence type="ECO:0000313" key="10">
    <source>
        <dbReference type="EMBL" id="KCZ61880.1"/>
    </source>
</evidence>
<evidence type="ECO:0000256" key="8">
    <source>
        <dbReference type="SAM" id="SignalP"/>
    </source>
</evidence>
<dbReference type="Proteomes" id="UP000024547">
    <property type="component" value="Unassembled WGS sequence"/>
</dbReference>
<dbReference type="SUPFAM" id="SSF56935">
    <property type="entry name" value="Porins"/>
    <property type="match status" value="1"/>
</dbReference>
<evidence type="ECO:0000256" key="5">
    <source>
        <dbReference type="ARBA" id="ARBA00023077"/>
    </source>
</evidence>
<feature type="domain" description="TonB-dependent receptor-like beta-barrel" evidence="9">
    <location>
        <begin position="220"/>
        <end position="654"/>
    </location>
</feature>
<evidence type="ECO:0000259" key="9">
    <source>
        <dbReference type="Pfam" id="PF00593"/>
    </source>
</evidence>
<dbReference type="InterPro" id="IPR000531">
    <property type="entry name" value="Beta-barrel_TonB"/>
</dbReference>
<keyword evidence="5" id="KW-0798">TonB box</keyword>
<dbReference type="GO" id="GO:0009279">
    <property type="term" value="C:cell outer membrane"/>
    <property type="evidence" value="ECO:0007669"/>
    <property type="project" value="UniProtKB-SubCell"/>
</dbReference>
<evidence type="ECO:0000256" key="4">
    <source>
        <dbReference type="ARBA" id="ARBA00022692"/>
    </source>
</evidence>
<dbReference type="PANTHER" id="PTHR30069:SF49">
    <property type="entry name" value="OUTER MEMBRANE PROTEIN C"/>
    <property type="match status" value="1"/>
</dbReference>
<evidence type="ECO:0000256" key="3">
    <source>
        <dbReference type="ARBA" id="ARBA00022452"/>
    </source>
</evidence>
<dbReference type="PATRIC" id="fig|1280948.3.peg.1797"/>
<name>A0A059E2T9_9PROT</name>
<dbReference type="RefSeq" id="WP_035551229.1">
    <property type="nucleotide sequence ID" value="NZ_AWFH01000012.1"/>
</dbReference>
<dbReference type="OrthoDB" id="9760333at2"/>
<evidence type="ECO:0000256" key="1">
    <source>
        <dbReference type="ARBA" id="ARBA00004571"/>
    </source>
</evidence>
<keyword evidence="3" id="KW-1134">Transmembrane beta strand</keyword>
<keyword evidence="8" id="KW-0732">Signal</keyword>
<comment type="caution">
    <text evidence="10">The sequence shown here is derived from an EMBL/GenBank/DDBJ whole genome shotgun (WGS) entry which is preliminary data.</text>
</comment>
<dbReference type="GO" id="GO:0015344">
    <property type="term" value="F:siderophore uptake transmembrane transporter activity"/>
    <property type="evidence" value="ECO:0007669"/>
    <property type="project" value="TreeGrafter"/>
</dbReference>
<gene>
    <name evidence="10" type="ORF">HY36_04815</name>
</gene>
<protein>
    <recommendedName>
        <fullName evidence="9">TonB-dependent receptor-like beta-barrel domain-containing protein</fullName>
    </recommendedName>
</protein>
<keyword evidence="6" id="KW-0472">Membrane</keyword>
<keyword evidence="11" id="KW-1185">Reference proteome</keyword>
<evidence type="ECO:0000313" key="11">
    <source>
        <dbReference type="Proteomes" id="UP000024547"/>
    </source>
</evidence>
<evidence type="ECO:0000256" key="2">
    <source>
        <dbReference type="ARBA" id="ARBA00022448"/>
    </source>
</evidence>
<dbReference type="eggNOG" id="COG4206">
    <property type="taxonomic scope" value="Bacteria"/>
</dbReference>
<keyword evidence="4" id="KW-0812">Transmembrane</keyword>
<proteinExistence type="predicted"/>
<comment type="subcellular location">
    <subcellularLocation>
        <location evidence="1">Cell outer membrane</location>
        <topology evidence="1">Multi-pass membrane protein</topology>
    </subcellularLocation>
</comment>
<keyword evidence="7" id="KW-0998">Cell outer membrane</keyword>
<organism evidence="10 11">
    <name type="scientific">Hyphomonas atlantica</name>
    <dbReference type="NCBI Taxonomy" id="1280948"/>
    <lineage>
        <taxon>Bacteria</taxon>
        <taxon>Pseudomonadati</taxon>
        <taxon>Pseudomonadota</taxon>
        <taxon>Alphaproteobacteria</taxon>
        <taxon>Hyphomonadales</taxon>
        <taxon>Hyphomonadaceae</taxon>
        <taxon>Hyphomonas</taxon>
    </lineage>
</organism>
<feature type="chain" id="PRO_5001571614" description="TonB-dependent receptor-like beta-barrel domain-containing protein" evidence="8">
    <location>
        <begin position="22"/>
        <end position="695"/>
    </location>
</feature>
<dbReference type="GO" id="GO:0044718">
    <property type="term" value="P:siderophore transmembrane transport"/>
    <property type="evidence" value="ECO:0007669"/>
    <property type="project" value="TreeGrafter"/>
</dbReference>